<dbReference type="RefSeq" id="WP_185676195.1">
    <property type="nucleotide sequence ID" value="NZ_JACHVB010000035.1"/>
</dbReference>
<organism evidence="2 3">
    <name type="scientific">Ruficoccus amylovorans</name>
    <dbReference type="NCBI Taxonomy" id="1804625"/>
    <lineage>
        <taxon>Bacteria</taxon>
        <taxon>Pseudomonadati</taxon>
        <taxon>Verrucomicrobiota</taxon>
        <taxon>Opitutia</taxon>
        <taxon>Puniceicoccales</taxon>
        <taxon>Cerasicoccaceae</taxon>
        <taxon>Ruficoccus</taxon>
    </lineage>
</organism>
<evidence type="ECO:0000313" key="3">
    <source>
        <dbReference type="Proteomes" id="UP000546464"/>
    </source>
</evidence>
<name>A0A842HGW9_9BACT</name>
<comment type="caution">
    <text evidence="2">The sequence shown here is derived from an EMBL/GenBank/DDBJ whole genome shotgun (WGS) entry which is preliminary data.</text>
</comment>
<dbReference type="EMBL" id="JACHVB010000035">
    <property type="protein sequence ID" value="MBC2595238.1"/>
    <property type="molecule type" value="Genomic_DNA"/>
</dbReference>
<keyword evidence="3" id="KW-1185">Reference proteome</keyword>
<dbReference type="PROSITE" id="PS51257">
    <property type="entry name" value="PROKAR_LIPOPROTEIN"/>
    <property type="match status" value="1"/>
</dbReference>
<keyword evidence="1" id="KW-0732">Signal</keyword>
<dbReference type="Proteomes" id="UP000546464">
    <property type="component" value="Unassembled WGS sequence"/>
</dbReference>
<evidence type="ECO:0000256" key="1">
    <source>
        <dbReference type="SAM" id="SignalP"/>
    </source>
</evidence>
<accession>A0A842HGW9</accession>
<feature type="signal peptide" evidence="1">
    <location>
        <begin position="1"/>
        <end position="22"/>
    </location>
</feature>
<dbReference type="InterPro" id="IPR028994">
    <property type="entry name" value="Integrin_alpha_N"/>
</dbReference>
<protein>
    <submittedName>
        <fullName evidence="2">VCBS repeat-containing protein</fullName>
    </submittedName>
</protein>
<dbReference type="Gene3D" id="2.130.10.130">
    <property type="entry name" value="Integrin alpha, N-terminal"/>
    <property type="match status" value="1"/>
</dbReference>
<proteinExistence type="predicted"/>
<feature type="chain" id="PRO_5032298716" evidence="1">
    <location>
        <begin position="23"/>
        <end position="671"/>
    </location>
</feature>
<reference evidence="2 3" key="1">
    <citation type="submission" date="2020-07" db="EMBL/GenBank/DDBJ databases">
        <authorList>
            <person name="Feng X."/>
        </authorList>
    </citation>
    <scope>NUCLEOTIDE SEQUENCE [LARGE SCALE GENOMIC DNA]</scope>
    <source>
        <strain evidence="2 3">JCM31066</strain>
    </source>
</reference>
<dbReference type="AlphaFoldDB" id="A0A842HGW9"/>
<dbReference type="SUPFAM" id="SSF69318">
    <property type="entry name" value="Integrin alpha N-terminal domain"/>
    <property type="match status" value="1"/>
</dbReference>
<gene>
    <name evidence="2" type="ORF">H5P28_13300</name>
</gene>
<sequence>MNTSIRTLSFAFLLSACLPATAGSLPGDDTQPLKSAAPSGLGMLNLHNTNSSPVGAVYLSTANRPDLFMSGTGGPKNLSYFKYAGEQDDGTPIFSAPQLITTPATQKGTIFQTPDGEVHAYWILDKEILHTVFNENRLSFDEQDRLPLSKLKLPKGPQSLSVIPNDDDTVDILFDLADDTPPGDSSKRWTEEWRPYDDKGSWTGQRPYRYFHAVRLSSVDLDRADVLDSQQATPSQREVYFRIGGSSPVDVQPELSRDFVSASRLGNLYYYPSANTGDYDAPIRFKEKLLIAGEDGNALRDTATSGRALTYPNEQGAWADIMVSGEGTLNYYAFTGRFTPAGAPIYKAPTKVLQKNADLVSGALPTPSVIDWDGDGKLDILVGVSEGLIVFHKNTGTNDEPAFTESSYLRLADGRLLHVEAGYSGSVQGLQEAHWGYISPNAFDWNRDGLPDIVTGDITGDYNVYLNKGTPTEPALAPAHPLYCDGIPLHGVWRARPALAHVGDRTILILPDDKDTLHLYTRIDDYNVEDAGILTLEDGSPITVSGMPGGASGRCKLDLADWDGDGVLDLIIGTSRRNAIPNPETGYPFAALGEKAPGTVLFMKNTGTNEQPVFAFPVPFRHKITGELIQPGGAHESGAVATPLGGGLNILAGDESSRLYLYRGENLELAR</sequence>
<evidence type="ECO:0000313" key="2">
    <source>
        <dbReference type="EMBL" id="MBC2595238.1"/>
    </source>
</evidence>